<dbReference type="Proteomes" id="UP001501842">
    <property type="component" value="Unassembled WGS sequence"/>
</dbReference>
<feature type="domain" description="Alpha/beta hydrolase fold-3" evidence="3">
    <location>
        <begin position="91"/>
        <end position="291"/>
    </location>
</feature>
<evidence type="ECO:0000259" key="3">
    <source>
        <dbReference type="Pfam" id="PF07859"/>
    </source>
</evidence>
<dbReference type="SUPFAM" id="SSF53474">
    <property type="entry name" value="alpha/beta-Hydrolases"/>
    <property type="match status" value="1"/>
</dbReference>
<organism evidence="4 5">
    <name type="scientific">Actinocorallia aurantiaca</name>
    <dbReference type="NCBI Taxonomy" id="46204"/>
    <lineage>
        <taxon>Bacteria</taxon>
        <taxon>Bacillati</taxon>
        <taxon>Actinomycetota</taxon>
        <taxon>Actinomycetes</taxon>
        <taxon>Streptosporangiales</taxon>
        <taxon>Thermomonosporaceae</taxon>
        <taxon>Actinocorallia</taxon>
    </lineage>
</organism>
<evidence type="ECO:0000256" key="2">
    <source>
        <dbReference type="ARBA" id="ARBA00022801"/>
    </source>
</evidence>
<proteinExistence type="inferred from homology"/>
<dbReference type="Gene3D" id="3.40.50.1820">
    <property type="entry name" value="alpha/beta hydrolase"/>
    <property type="match status" value="1"/>
</dbReference>
<dbReference type="GO" id="GO:0016787">
    <property type="term" value="F:hydrolase activity"/>
    <property type="evidence" value="ECO:0007669"/>
    <property type="project" value="UniProtKB-KW"/>
</dbReference>
<evidence type="ECO:0000313" key="5">
    <source>
        <dbReference type="Proteomes" id="UP001501842"/>
    </source>
</evidence>
<reference evidence="5" key="1">
    <citation type="journal article" date="2019" name="Int. J. Syst. Evol. Microbiol.">
        <title>The Global Catalogue of Microorganisms (GCM) 10K type strain sequencing project: providing services to taxonomists for standard genome sequencing and annotation.</title>
        <authorList>
            <consortium name="The Broad Institute Genomics Platform"/>
            <consortium name="The Broad Institute Genome Sequencing Center for Infectious Disease"/>
            <person name="Wu L."/>
            <person name="Ma J."/>
        </authorList>
    </citation>
    <scope>NUCLEOTIDE SEQUENCE [LARGE SCALE GENOMIC DNA]</scope>
    <source>
        <strain evidence="5">JCM 8201</strain>
    </source>
</reference>
<name>A0ABP6GMJ1_9ACTN</name>
<dbReference type="Pfam" id="PF07859">
    <property type="entry name" value="Abhydrolase_3"/>
    <property type="match status" value="1"/>
</dbReference>
<accession>A0ABP6GMJ1</accession>
<dbReference type="PANTHER" id="PTHR48081">
    <property type="entry name" value="AB HYDROLASE SUPERFAMILY PROTEIN C4A8.06C"/>
    <property type="match status" value="1"/>
</dbReference>
<sequence length="328" mass="35704">MEPVIELRKGVRLRTRLFILVLRFTLRPLMLHMPFPPGVLRFMFLVETLARVMLAPSGTRTRKVPFEGFKAEWVHGRGVKDPGSGRAERVILYFHGGGFMVCGLNTHRRMISRISAAAGVPALSVAYRQLPQANLAGSVADCVTAYRYLLDRGYRPEQIIFAGDSAGGFLSLAAPLQALREGLPAPGGIVAISPLTDLDDAAKLAHENLRLEAFLPGTRLGVLSTMILKDMVPDPLHSPVNGDLADFPPVLIHVGSTEILRVDAELMVQRLSAAGVPATLTLWDHQPHVFQIFADLCPEGHDSIAEIGAFVRSLPAVREESEAEAEVA</sequence>
<evidence type="ECO:0000313" key="4">
    <source>
        <dbReference type="EMBL" id="GAA2726174.1"/>
    </source>
</evidence>
<dbReference type="RefSeq" id="WP_344450786.1">
    <property type="nucleotide sequence ID" value="NZ_BAAATZ010000009.1"/>
</dbReference>
<dbReference type="PANTHER" id="PTHR48081:SF30">
    <property type="entry name" value="ACETYL-HYDROLASE LIPR-RELATED"/>
    <property type="match status" value="1"/>
</dbReference>
<keyword evidence="2 4" id="KW-0378">Hydrolase</keyword>
<dbReference type="InterPro" id="IPR050300">
    <property type="entry name" value="GDXG_lipolytic_enzyme"/>
</dbReference>
<dbReference type="InterPro" id="IPR029058">
    <property type="entry name" value="AB_hydrolase_fold"/>
</dbReference>
<keyword evidence="5" id="KW-1185">Reference proteome</keyword>
<dbReference type="EMBL" id="BAAATZ010000009">
    <property type="protein sequence ID" value="GAA2726174.1"/>
    <property type="molecule type" value="Genomic_DNA"/>
</dbReference>
<evidence type="ECO:0000256" key="1">
    <source>
        <dbReference type="ARBA" id="ARBA00010515"/>
    </source>
</evidence>
<protein>
    <submittedName>
        <fullName evidence="4">Alpha/beta hydrolase fold domain-containing protein</fullName>
    </submittedName>
</protein>
<dbReference type="InterPro" id="IPR013094">
    <property type="entry name" value="AB_hydrolase_3"/>
</dbReference>
<comment type="caution">
    <text evidence="4">The sequence shown here is derived from an EMBL/GenBank/DDBJ whole genome shotgun (WGS) entry which is preliminary data.</text>
</comment>
<comment type="similarity">
    <text evidence="1">Belongs to the 'GDXG' lipolytic enzyme family.</text>
</comment>
<gene>
    <name evidence="4" type="ORF">GCM10010439_28030</name>
</gene>